<proteinExistence type="inferred from homology"/>
<feature type="domain" description="HipA-like C-terminal" evidence="4">
    <location>
        <begin position="162"/>
        <end position="398"/>
    </location>
</feature>
<evidence type="ECO:0000259" key="5">
    <source>
        <dbReference type="Pfam" id="PF13657"/>
    </source>
</evidence>
<gene>
    <name evidence="6" type="primary">hipA_1</name>
    <name evidence="6" type="ORF">SAMEA1982600_00576</name>
</gene>
<dbReference type="EMBL" id="FKBS01000007">
    <property type="protein sequence ID" value="SAH91970.1"/>
    <property type="molecule type" value="Genomic_DNA"/>
</dbReference>
<keyword evidence="2 6" id="KW-0808">Transferase</keyword>
<dbReference type="Proteomes" id="UP000077037">
    <property type="component" value="Unassembled WGS sequence"/>
</dbReference>
<dbReference type="InterPro" id="IPR012893">
    <property type="entry name" value="HipA-like_C"/>
</dbReference>
<dbReference type="EC" id="2.7.11.1" evidence="6"/>
<dbReference type="AlphaFoldDB" id="A0A157L5Q5"/>
<evidence type="ECO:0000256" key="1">
    <source>
        <dbReference type="ARBA" id="ARBA00010164"/>
    </source>
</evidence>
<dbReference type="PANTHER" id="PTHR37419">
    <property type="entry name" value="SERINE/THREONINE-PROTEIN KINASE TOXIN HIPA"/>
    <property type="match status" value="1"/>
</dbReference>
<accession>A0A157L5Q5</accession>
<comment type="similarity">
    <text evidence="1">Belongs to the HipA Ser/Thr kinase family.</text>
</comment>
<evidence type="ECO:0000256" key="2">
    <source>
        <dbReference type="ARBA" id="ARBA00022679"/>
    </source>
</evidence>
<keyword evidence="3" id="KW-0418">Kinase</keyword>
<evidence type="ECO:0000256" key="3">
    <source>
        <dbReference type="ARBA" id="ARBA00022777"/>
    </source>
</evidence>
<evidence type="ECO:0000313" key="6">
    <source>
        <dbReference type="EMBL" id="SAH91970.1"/>
    </source>
</evidence>
<dbReference type="Pfam" id="PF07804">
    <property type="entry name" value="HipA_C"/>
    <property type="match status" value="1"/>
</dbReference>
<dbReference type="GO" id="GO:0004674">
    <property type="term" value="F:protein serine/threonine kinase activity"/>
    <property type="evidence" value="ECO:0007669"/>
    <property type="project" value="UniProtKB-EC"/>
</dbReference>
<name>A0A157L5Q5_9BORD</name>
<dbReference type="PANTHER" id="PTHR37419:SF1">
    <property type="entry name" value="SERINE_THREONINE-PROTEIN KINASE TOXIN HIPA"/>
    <property type="match status" value="1"/>
</dbReference>
<dbReference type="GO" id="GO:0005829">
    <property type="term" value="C:cytosol"/>
    <property type="evidence" value="ECO:0007669"/>
    <property type="project" value="TreeGrafter"/>
</dbReference>
<dbReference type="InterPro" id="IPR017508">
    <property type="entry name" value="HipA_N1"/>
</dbReference>
<dbReference type="InterPro" id="IPR052028">
    <property type="entry name" value="HipA_Ser/Thr_kinase"/>
</dbReference>
<dbReference type="CDD" id="cd17793">
    <property type="entry name" value="HipA"/>
    <property type="match status" value="1"/>
</dbReference>
<organism evidence="6 7">
    <name type="scientific">Bordetella ansorpii</name>
    <dbReference type="NCBI Taxonomy" id="288768"/>
    <lineage>
        <taxon>Bacteria</taxon>
        <taxon>Pseudomonadati</taxon>
        <taxon>Pseudomonadota</taxon>
        <taxon>Betaproteobacteria</taxon>
        <taxon>Burkholderiales</taxon>
        <taxon>Alcaligenaceae</taxon>
        <taxon>Bordetella</taxon>
    </lineage>
</organism>
<sequence length="440" mass="48369">MEPARVDRQMDADKDAERLAVFWDERRVGTLFHTDPLSFAYDPAWLTSAGASVLHQALPLQAGIQDAPGVYVFFENLLPEGDQRRLASMRYKVSSVFGLLRVAGGDTAGAVVLLPEGTLPSAPVYQRLTWEEVDALLHADARNVKLRERIQADAQRFPAPRVSISGAQLKMLLSLDEQGKPMRPMGSTPSTHILKPDIVRSDINVFASAANETLVMMAARLCDLPVAAVAYQSVVKACLVERNDRTLRADGTLERHWQADFCQMLGMPSDVKYEADGGPSFADCFALVKRESVRPGVDQRLLLRWLFFNLYVGNNDSHAKNLSMLATPGGLRLAPFYDLMSTRVYPGLGEAFAFAIDGQTQPGQIGASHLQSLAGTLGITPRYLMTIARDMAVRVETAIPAAAQALADQLSHSEMALVDRLVKKVSRLVRQMRKRLAPRG</sequence>
<dbReference type="Pfam" id="PF13657">
    <property type="entry name" value="Couple_hipA"/>
    <property type="match status" value="1"/>
</dbReference>
<evidence type="ECO:0000313" key="7">
    <source>
        <dbReference type="Proteomes" id="UP000077037"/>
    </source>
</evidence>
<reference evidence="6 7" key="1">
    <citation type="submission" date="2016-03" db="EMBL/GenBank/DDBJ databases">
        <authorList>
            <consortium name="Pathogen Informatics"/>
        </authorList>
    </citation>
    <scope>NUCLEOTIDE SEQUENCE [LARGE SCALE GENOMIC DNA]</scope>
    <source>
        <strain evidence="6 7">NCTC13364</strain>
    </source>
</reference>
<feature type="domain" description="HipA N-terminal subdomain 1" evidence="5">
    <location>
        <begin position="19"/>
        <end position="113"/>
    </location>
</feature>
<dbReference type="NCBIfam" id="TIGR03071">
    <property type="entry name" value="couple_hipA"/>
    <property type="match status" value="1"/>
</dbReference>
<protein>
    <submittedName>
        <fullName evidence="6">HipA protein</fullName>
        <ecNumber evidence="6">2.7.11.1</ecNumber>
    </submittedName>
</protein>
<evidence type="ECO:0000259" key="4">
    <source>
        <dbReference type="Pfam" id="PF07804"/>
    </source>
</evidence>